<dbReference type="SUPFAM" id="SSF56219">
    <property type="entry name" value="DNase I-like"/>
    <property type="match status" value="1"/>
</dbReference>
<feature type="compositionally biased region" description="Low complexity" evidence="1">
    <location>
        <begin position="370"/>
        <end position="383"/>
    </location>
</feature>
<evidence type="ECO:0000313" key="3">
    <source>
        <dbReference type="EMBL" id="SPD26098.1"/>
    </source>
</evidence>
<feature type="region of interest" description="Disordered" evidence="1">
    <location>
        <begin position="60"/>
        <end position="81"/>
    </location>
</feature>
<protein>
    <recommendedName>
        <fullName evidence="2">Reverse transcriptase domain-containing protein</fullName>
    </recommendedName>
</protein>
<dbReference type="SUPFAM" id="SSF56672">
    <property type="entry name" value="DNA/RNA polymerases"/>
    <property type="match status" value="1"/>
</dbReference>
<dbReference type="EMBL" id="OIVN01006144">
    <property type="protein sequence ID" value="SPD26098.1"/>
    <property type="molecule type" value="Genomic_DNA"/>
</dbReference>
<name>A0A2N9INL4_FAGSY</name>
<dbReference type="Pfam" id="PF13966">
    <property type="entry name" value="zf-RVT"/>
    <property type="match status" value="1"/>
</dbReference>
<feature type="region of interest" description="Disordered" evidence="1">
    <location>
        <begin position="1"/>
        <end position="44"/>
    </location>
</feature>
<dbReference type="InterPro" id="IPR026960">
    <property type="entry name" value="RVT-Znf"/>
</dbReference>
<feature type="compositionally biased region" description="Polar residues" evidence="1">
    <location>
        <begin position="1"/>
        <end position="17"/>
    </location>
</feature>
<dbReference type="Pfam" id="PF00078">
    <property type="entry name" value="RVT_1"/>
    <property type="match status" value="1"/>
</dbReference>
<dbReference type="PANTHER" id="PTHR33116:SF70">
    <property type="entry name" value="NON-LTR RETROELEMENT REVERSE TRANSCRIPTASE-LIKE PROTEIN"/>
    <property type="match status" value="1"/>
</dbReference>
<dbReference type="InterPro" id="IPR036691">
    <property type="entry name" value="Endo/exonu/phosph_ase_sf"/>
</dbReference>
<feature type="region of interest" description="Disordered" evidence="1">
    <location>
        <begin position="343"/>
        <end position="383"/>
    </location>
</feature>
<proteinExistence type="predicted"/>
<evidence type="ECO:0000259" key="2">
    <source>
        <dbReference type="PROSITE" id="PS50878"/>
    </source>
</evidence>
<accession>A0A2N9INL4</accession>
<dbReference type="Gene3D" id="3.60.10.10">
    <property type="entry name" value="Endonuclease/exonuclease/phosphatase"/>
    <property type="match status" value="1"/>
</dbReference>
<dbReference type="CDD" id="cd01650">
    <property type="entry name" value="RT_nLTR_like"/>
    <property type="match status" value="1"/>
</dbReference>
<dbReference type="PANTHER" id="PTHR33116">
    <property type="entry name" value="REVERSE TRANSCRIPTASE ZINC-BINDING DOMAIN-CONTAINING PROTEIN-RELATED-RELATED"/>
    <property type="match status" value="1"/>
</dbReference>
<dbReference type="PROSITE" id="PS50878">
    <property type="entry name" value="RT_POL"/>
    <property type="match status" value="1"/>
</dbReference>
<gene>
    <name evidence="3" type="ORF">FSB_LOCUS53980</name>
</gene>
<dbReference type="InterPro" id="IPR043502">
    <property type="entry name" value="DNA/RNA_pol_sf"/>
</dbReference>
<reference evidence="3" key="1">
    <citation type="submission" date="2018-02" db="EMBL/GenBank/DDBJ databases">
        <authorList>
            <person name="Cohen D.B."/>
            <person name="Kent A.D."/>
        </authorList>
    </citation>
    <scope>NUCLEOTIDE SEQUENCE</scope>
</reference>
<feature type="compositionally biased region" description="Basic and acidic residues" evidence="1">
    <location>
        <begin position="18"/>
        <end position="30"/>
    </location>
</feature>
<evidence type="ECO:0000256" key="1">
    <source>
        <dbReference type="SAM" id="MobiDB-lite"/>
    </source>
</evidence>
<organism evidence="3">
    <name type="scientific">Fagus sylvatica</name>
    <name type="common">Beechnut</name>
    <dbReference type="NCBI Taxonomy" id="28930"/>
    <lineage>
        <taxon>Eukaryota</taxon>
        <taxon>Viridiplantae</taxon>
        <taxon>Streptophyta</taxon>
        <taxon>Embryophyta</taxon>
        <taxon>Tracheophyta</taxon>
        <taxon>Spermatophyta</taxon>
        <taxon>Magnoliopsida</taxon>
        <taxon>eudicotyledons</taxon>
        <taxon>Gunneridae</taxon>
        <taxon>Pentapetalae</taxon>
        <taxon>rosids</taxon>
        <taxon>fabids</taxon>
        <taxon>Fagales</taxon>
        <taxon>Fagaceae</taxon>
        <taxon>Fagus</taxon>
    </lineage>
</organism>
<dbReference type="Pfam" id="PF14111">
    <property type="entry name" value="DUF4283"/>
    <property type="match status" value="1"/>
</dbReference>
<dbReference type="InterPro" id="IPR025558">
    <property type="entry name" value="DUF4283"/>
</dbReference>
<sequence>MSENLSENISSGNTSPEHTAEEKDLLERSTKKQKGGFASFTPQRQLRSYKDSIIRPECNWDNHVNPNQIPDSSEVESDMEDDSDDHIPMILLSKEEKIPIQAPWKSALIIKAFGKSIGFKFMDFKIRSLWKPKGDMQCMDLGLDFFLVRFRLSEDYWHVVNDGPWFIRQQFLAIRRWSPGFRPSEAKINTTTVWTRLPELPVELYDMGILNRIGNQLGTLLKVDARTVDGERGRFARLCIQIDLDQPLTPMIRIGDIHQRVQYEVKGKGLRVENKFRYDQNKGPVKNHKFSPLSPRNLSFQTGDNDNSMQTDDTLLTSSKVTIPIGQSPTDAPNIELTPLNVDNSPPGLLFSPNARNQVPHRSSRRYYSRTNPRTQTNHQTPQTQPILPFLPPHAAPHLNNWALLRGGALRPIGNNLVRWLQSCPNHFWIQIEEALERALREQVPSLPENTHFGRVIINLTAELAIVSPVLSLTEGIPPLWREPRAVIRGLPPQENPVDGNATISELNDTEVLENLTTFLSMESSLLLLPFLAREANISLIEVHQRVQSFRLSMDRLRINSTQLISYRMVLNPQVRASVELFRDYRRRDSYWRRRGMGRGQTTTILNFLSMKVLLWNCRGAGNPNFRRNFADLMRSHQPTIVVLVETRISGQRAVEVSTALGFDRVIRSDAEGFSGGIWLLWDSGSVTLDILHVNNQAIHATVQTWALMGPASPRTNKRQDGLVMKRLDRVLCNPEWKQAFEEANVIQLPRTASDHNLILINTAPVLHRFGSRPFRLETIWFNDPRFLSLVHESWTKFPQNVPLAIHDFTNRVTIWNKQVFGNIFHRKKRLLARLNGIQKSLSIRPCPMLSNLETELTLQYQNILHLEEEYWSLKSRLQWTNLGDRNTAFFHLSTICRRHRNKIWRSRHRSATTNPNLFSSLSDNTCSLLTTPPTRADIEAAIRSFKPLKAPRPDGFHPIFFQKFWNVIGDSITDYIQGIFTRKKIPPSLNSTLICLIPKVPNPEMVNQFRPIGLCNTLYKTITKILVLKLKPFLSDLIHPLQASFIPGRKASDNVIMVQEIIHSMSLSRSKIGYMAIKIDLEKAYDRLEWSFIRLTLQFFKFPSGWIDLIMSCVSSTSLSVLVNGERLTEFAPSRGIRQGDPLSPYLFIMCMEYLAWLIQVEVESGNWIGVKPTRTGPAFTHLFFADDLVLFAKATSKSCQAINRALGRFCEISGQKVNLAKSNIFLPSRSNISRAPLLERELGFKISRSFGKYLGVPIITDGRNKQVYDFLVEKVRTKLAGWKARTLSMAGRCTLINSITSAIPTHVMQCCLLPTSISKELDKLNRSFLWGDTVEKKKVHLLNWKTITQAKEDGGLGIKRSKSRNLALLASRAWKLQFSTSEEWAKLFKSKYPDTRSPHCRKSIVHKGLCMATKICDRGKGWLIQNGLSIKVWQDNWLGPEPLREKISGPLSSQEATLRVCDLWDSSNNWDLGRISFQLPPSLIQIIKAIPRPRNALTEDKPYWPLSSDGQFNSKSAYKIASNLEKPYSASGSWKWIWKLNTLPRIAYFVWLACHDKLSTKSLLMKRKIILEDSCTLCKGASETPLHILRDCPRVAPIWQKIGLPTLPDFFSSSNISSWMKACSHSPLTTSIHSILLFKDIFPILCWTIWTARNKTAFEGAEFNHSTILKRFSSLAIELKFSLPQKVDKPPKEQILIGWKPPPSGFLKLNTDGSALGNPGLASAGVLIRDSNGNWVRASLDSLVHDPIL</sequence>
<dbReference type="InterPro" id="IPR000477">
    <property type="entry name" value="RT_dom"/>
</dbReference>
<feature type="domain" description="Reverse transcriptase" evidence="2">
    <location>
        <begin position="979"/>
        <end position="1260"/>
    </location>
</feature>